<evidence type="ECO:0000313" key="3">
    <source>
        <dbReference type="Proteomes" id="UP000541352"/>
    </source>
</evidence>
<name>A0A7W6EQ15_9BACT</name>
<evidence type="ECO:0000313" key="2">
    <source>
        <dbReference type="EMBL" id="MBB3838200.1"/>
    </source>
</evidence>
<proteinExistence type="predicted"/>
<feature type="transmembrane region" description="Helical" evidence="1">
    <location>
        <begin position="12"/>
        <end position="32"/>
    </location>
</feature>
<protein>
    <submittedName>
        <fullName evidence="2">Uncharacterized protein</fullName>
    </submittedName>
</protein>
<keyword evidence="1" id="KW-0472">Membrane</keyword>
<accession>A0A7W6EQ15</accession>
<feature type="transmembrane region" description="Helical" evidence="1">
    <location>
        <begin position="38"/>
        <end position="57"/>
    </location>
</feature>
<gene>
    <name evidence="2" type="ORF">FHS57_002205</name>
</gene>
<keyword evidence="1" id="KW-1133">Transmembrane helix</keyword>
<keyword evidence="1" id="KW-0812">Transmembrane</keyword>
<dbReference type="RefSeq" id="WP_183973416.1">
    <property type="nucleotide sequence ID" value="NZ_JACIBY010000004.1"/>
</dbReference>
<dbReference type="AlphaFoldDB" id="A0A7W6EQ15"/>
<reference evidence="2 3" key="1">
    <citation type="submission" date="2020-08" db="EMBL/GenBank/DDBJ databases">
        <title>Genomic Encyclopedia of Type Strains, Phase IV (KMG-IV): sequencing the most valuable type-strain genomes for metagenomic binning, comparative biology and taxonomic classification.</title>
        <authorList>
            <person name="Goeker M."/>
        </authorList>
    </citation>
    <scope>NUCLEOTIDE SEQUENCE [LARGE SCALE GENOMIC DNA]</scope>
    <source>
        <strain evidence="2 3">DSM 17976</strain>
    </source>
</reference>
<evidence type="ECO:0000256" key="1">
    <source>
        <dbReference type="SAM" id="Phobius"/>
    </source>
</evidence>
<organism evidence="2 3">
    <name type="scientific">Runella defluvii</name>
    <dbReference type="NCBI Taxonomy" id="370973"/>
    <lineage>
        <taxon>Bacteria</taxon>
        <taxon>Pseudomonadati</taxon>
        <taxon>Bacteroidota</taxon>
        <taxon>Cytophagia</taxon>
        <taxon>Cytophagales</taxon>
        <taxon>Spirosomataceae</taxon>
        <taxon>Runella</taxon>
    </lineage>
</organism>
<dbReference type="EMBL" id="JACIBY010000004">
    <property type="protein sequence ID" value="MBB3838200.1"/>
    <property type="molecule type" value="Genomic_DNA"/>
</dbReference>
<keyword evidence="3" id="KW-1185">Reference proteome</keyword>
<comment type="caution">
    <text evidence="2">The sequence shown here is derived from an EMBL/GenBank/DDBJ whole genome shotgun (WGS) entry which is preliminary data.</text>
</comment>
<dbReference type="Proteomes" id="UP000541352">
    <property type="component" value="Unassembled WGS sequence"/>
</dbReference>
<feature type="transmembrane region" description="Helical" evidence="1">
    <location>
        <begin position="78"/>
        <end position="101"/>
    </location>
</feature>
<sequence>MLSVVLHFYKNFWIILHLVAWSGWLAVGAPIGEEWWGMLAPLFWLKLASYGVVWLLMQTFSREGYLFYQNLGYSPTTLFVGAFGLDMVLFFTLLTAIRWMLLLF</sequence>